<gene>
    <name evidence="2" type="ORF">ACD_78C00321G0002</name>
</gene>
<keyword evidence="1" id="KW-1133">Transmembrane helix</keyword>
<evidence type="ECO:0000313" key="2">
    <source>
        <dbReference type="EMBL" id="EKD29654.1"/>
    </source>
</evidence>
<dbReference type="EMBL" id="AMFJ01034321">
    <property type="protein sequence ID" value="EKD29654.1"/>
    <property type="molecule type" value="Genomic_DNA"/>
</dbReference>
<evidence type="ECO:0000256" key="1">
    <source>
        <dbReference type="SAM" id="Phobius"/>
    </source>
</evidence>
<protein>
    <submittedName>
        <fullName evidence="2">Uncharacterized protein</fullName>
    </submittedName>
</protein>
<feature type="transmembrane region" description="Helical" evidence="1">
    <location>
        <begin position="12"/>
        <end position="32"/>
    </location>
</feature>
<accession>K1YWN2</accession>
<comment type="caution">
    <text evidence="2">The sequence shown here is derived from an EMBL/GenBank/DDBJ whole genome shotgun (WGS) entry which is preliminary data.</text>
</comment>
<organism evidence="2">
    <name type="scientific">uncultured bacterium</name>
    <name type="common">gcode 4</name>
    <dbReference type="NCBI Taxonomy" id="1234023"/>
    <lineage>
        <taxon>Bacteria</taxon>
        <taxon>environmental samples</taxon>
    </lineage>
</organism>
<keyword evidence="1" id="KW-0472">Membrane</keyword>
<name>K1YWN2_9BACT</name>
<reference evidence="2" key="1">
    <citation type="journal article" date="2012" name="Science">
        <title>Fermentation, hydrogen, and sulfur metabolism in multiple uncultivated bacterial phyla.</title>
        <authorList>
            <person name="Wrighton K.C."/>
            <person name="Thomas B.C."/>
            <person name="Sharon I."/>
            <person name="Miller C.S."/>
            <person name="Castelle C.J."/>
            <person name="VerBerkmoes N.C."/>
            <person name="Wilkins M.J."/>
            <person name="Hettich R.L."/>
            <person name="Lipton M.S."/>
            <person name="Williams K.H."/>
            <person name="Long P.E."/>
            <person name="Banfield J.F."/>
        </authorList>
    </citation>
    <scope>NUCLEOTIDE SEQUENCE [LARGE SCALE GENOMIC DNA]</scope>
</reference>
<proteinExistence type="predicted"/>
<sequence length="250" mass="28154">MKLLKNTNLYSRLALITSVTLVVGYFVVYAAWTTINPVNTWDMLTTTLINNILGNLTDLNDRVSNFGFSSGNVGIGTASPSLWAWEGLYIKSNTQPNAKIILEQWWISGWMNFSNTSNWLYFNSAREIGFWPQNINTMTLTGGNVWIWTTTPAAKLHVAWNMRLNSNTIRQIAPQVSTVYTDGASAAYWYCSFAQGVLSQAKAGCTVTLRQNAYGTAIVSWWTMVDSVNYIYRIYGAYTGQVTCMCMEWE</sequence>
<dbReference type="AlphaFoldDB" id="K1YWN2"/>
<keyword evidence="1" id="KW-0812">Transmembrane</keyword>